<feature type="signal peptide" evidence="1">
    <location>
        <begin position="1"/>
        <end position="24"/>
    </location>
</feature>
<dbReference type="EMBL" id="JAAAIN010000799">
    <property type="protein sequence ID" value="KAG0310742.1"/>
    <property type="molecule type" value="Genomic_DNA"/>
</dbReference>
<keyword evidence="1" id="KW-0732">Signal</keyword>
<evidence type="ECO:0008006" key="4">
    <source>
        <dbReference type="Google" id="ProtNLM"/>
    </source>
</evidence>
<feature type="chain" id="PRO_5040429738" description="Secreted protein" evidence="1">
    <location>
        <begin position="25"/>
        <end position="76"/>
    </location>
</feature>
<evidence type="ECO:0000313" key="3">
    <source>
        <dbReference type="Proteomes" id="UP000823405"/>
    </source>
</evidence>
<evidence type="ECO:0000256" key="1">
    <source>
        <dbReference type="SAM" id="SignalP"/>
    </source>
</evidence>
<gene>
    <name evidence="2" type="ORF">BGZ97_012334</name>
</gene>
<accession>A0A9P6R5U3</accession>
<evidence type="ECO:0000313" key="2">
    <source>
        <dbReference type="EMBL" id="KAG0310742.1"/>
    </source>
</evidence>
<name>A0A9P6R5U3_9FUNG</name>
<protein>
    <recommendedName>
        <fullName evidence="4">Secreted protein</fullName>
    </recommendedName>
</protein>
<keyword evidence="3" id="KW-1185">Reference proteome</keyword>
<reference evidence="2" key="1">
    <citation type="journal article" date="2020" name="Fungal Divers.">
        <title>Resolving the Mortierellaceae phylogeny through synthesis of multi-gene phylogenetics and phylogenomics.</title>
        <authorList>
            <person name="Vandepol N."/>
            <person name="Liber J."/>
            <person name="Desiro A."/>
            <person name="Na H."/>
            <person name="Kennedy M."/>
            <person name="Barry K."/>
            <person name="Grigoriev I.V."/>
            <person name="Miller A.N."/>
            <person name="O'Donnell K."/>
            <person name="Stajich J.E."/>
            <person name="Bonito G."/>
        </authorList>
    </citation>
    <scope>NUCLEOTIDE SEQUENCE</scope>
    <source>
        <strain evidence="2">NVP60</strain>
    </source>
</reference>
<sequence length="76" mass="8255">MKINSCVFIAMATALSLMAGFTDAKRDRREPMVAAEAAVANLNQNNVAAAASGDATIDSNELWKHKQKQNGKHHHH</sequence>
<proteinExistence type="predicted"/>
<organism evidence="2 3">
    <name type="scientific">Linnemannia gamsii</name>
    <dbReference type="NCBI Taxonomy" id="64522"/>
    <lineage>
        <taxon>Eukaryota</taxon>
        <taxon>Fungi</taxon>
        <taxon>Fungi incertae sedis</taxon>
        <taxon>Mucoromycota</taxon>
        <taxon>Mortierellomycotina</taxon>
        <taxon>Mortierellomycetes</taxon>
        <taxon>Mortierellales</taxon>
        <taxon>Mortierellaceae</taxon>
        <taxon>Linnemannia</taxon>
    </lineage>
</organism>
<comment type="caution">
    <text evidence="2">The sequence shown here is derived from an EMBL/GenBank/DDBJ whole genome shotgun (WGS) entry which is preliminary data.</text>
</comment>
<dbReference type="OrthoDB" id="2449012at2759"/>
<dbReference type="Proteomes" id="UP000823405">
    <property type="component" value="Unassembled WGS sequence"/>
</dbReference>
<dbReference type="AlphaFoldDB" id="A0A9P6R5U3"/>
<feature type="non-terminal residue" evidence="2">
    <location>
        <position position="76"/>
    </location>
</feature>